<reference evidence="1" key="2">
    <citation type="submission" date="2020-09" db="EMBL/GenBank/DDBJ databases">
        <authorList>
            <person name="Sun Q."/>
            <person name="Kim S."/>
        </authorList>
    </citation>
    <scope>NUCLEOTIDE SEQUENCE</scope>
    <source>
        <strain evidence="1">KCTC 23224</strain>
    </source>
</reference>
<dbReference type="AlphaFoldDB" id="A0A8J3D0B7"/>
<sequence length="123" mass="14278">MIKKISNSISCKILVLLTLVNFINLSADFYTPHSLVNKYQLADPIDTLAELVLEYFFDMDEETIPDTEVPQEQRKFTDLKLYHQDISKPSSEKIFVQQQCCNPYYLNLFESIKIETNSPPPRA</sequence>
<comment type="caution">
    <text evidence="1">The sequence shown here is derived from an EMBL/GenBank/DDBJ whole genome shotgun (WGS) entry which is preliminary data.</text>
</comment>
<organism evidence="1 2">
    <name type="scientific">Mongoliitalea lutea</name>
    <dbReference type="NCBI Taxonomy" id="849756"/>
    <lineage>
        <taxon>Bacteria</taxon>
        <taxon>Pseudomonadati</taxon>
        <taxon>Bacteroidota</taxon>
        <taxon>Cytophagia</taxon>
        <taxon>Cytophagales</taxon>
        <taxon>Cyclobacteriaceae</taxon>
        <taxon>Mongoliitalea</taxon>
    </lineage>
</organism>
<protein>
    <submittedName>
        <fullName evidence="1">Uncharacterized protein</fullName>
    </submittedName>
</protein>
<gene>
    <name evidence="1" type="ORF">GCM10008106_33950</name>
</gene>
<keyword evidence="2" id="KW-1185">Reference proteome</keyword>
<proteinExistence type="predicted"/>
<evidence type="ECO:0000313" key="2">
    <source>
        <dbReference type="Proteomes" id="UP000642809"/>
    </source>
</evidence>
<dbReference type="EMBL" id="BMYF01000025">
    <property type="protein sequence ID" value="GHB50333.1"/>
    <property type="molecule type" value="Genomic_DNA"/>
</dbReference>
<evidence type="ECO:0000313" key="1">
    <source>
        <dbReference type="EMBL" id="GHB50333.1"/>
    </source>
</evidence>
<name>A0A8J3D0B7_9BACT</name>
<dbReference type="Proteomes" id="UP000642809">
    <property type="component" value="Unassembled WGS sequence"/>
</dbReference>
<dbReference type="RefSeq" id="WP_189585635.1">
    <property type="nucleotide sequence ID" value="NZ_BMYF01000025.1"/>
</dbReference>
<reference evidence="1" key="1">
    <citation type="journal article" date="2014" name="Int. J. Syst. Evol. Microbiol.">
        <title>Complete genome sequence of Corynebacterium casei LMG S-19264T (=DSM 44701T), isolated from a smear-ripened cheese.</title>
        <authorList>
            <consortium name="US DOE Joint Genome Institute (JGI-PGF)"/>
            <person name="Walter F."/>
            <person name="Albersmeier A."/>
            <person name="Kalinowski J."/>
            <person name="Ruckert C."/>
        </authorList>
    </citation>
    <scope>NUCLEOTIDE SEQUENCE</scope>
    <source>
        <strain evidence="1">KCTC 23224</strain>
    </source>
</reference>
<accession>A0A8J3D0B7</accession>